<proteinExistence type="inferred from homology"/>
<dbReference type="InterPro" id="IPR021147">
    <property type="entry name" value="DUF697"/>
</dbReference>
<evidence type="ECO:0000256" key="2">
    <source>
        <dbReference type="ARBA" id="ARBA00008255"/>
    </source>
</evidence>
<accession>A0A7L5C0S0</accession>
<comment type="subcellular location">
    <subcellularLocation>
        <location evidence="1">Cell inner membrane</location>
        <topology evidence="1">Multi-pass membrane protein</topology>
    </subcellularLocation>
</comment>
<feature type="compositionally biased region" description="Basic and acidic residues" evidence="8">
    <location>
        <begin position="1"/>
        <end position="11"/>
    </location>
</feature>
<feature type="region of interest" description="Disordered" evidence="8">
    <location>
        <begin position="1"/>
        <end position="43"/>
    </location>
</feature>
<keyword evidence="7 9" id="KW-0472">Membrane</keyword>
<evidence type="ECO:0000256" key="5">
    <source>
        <dbReference type="ARBA" id="ARBA00022692"/>
    </source>
</evidence>
<feature type="transmembrane region" description="Helical" evidence="9">
    <location>
        <begin position="85"/>
        <end position="106"/>
    </location>
</feature>
<sequence length="331" mass="34406">MSDSTRREPKLIVDGLENLPAAPSGPDEAPEIDAEEAAPPASTPRIRAGGGLTGLFWAALAGLVSMALGLWAFEVVEALILRNVWLGRIALALALLSAAALILIALREIAGLARLHRIDGLRAAAIRARATRERAAASKIVDALDALYRGRSELTAAHAELTEKRGDVMDGDALLDLAERTLMTPLDREAEAAVRRGARDVAAATAIIPLPALDVLAALAVNLRMIRAIAAVYGGRAGWLGSWRLLRAVAAHLITAGAIAVGEDMIGPAFGGGALAKLSRRFGEGVANGALTARVGVAAIDVCRPLPHHVRARPGVSTLLGGALKGLWPSK</sequence>
<dbReference type="InterPro" id="IPR006507">
    <property type="entry name" value="UPF0283"/>
</dbReference>
<dbReference type="PANTHER" id="PTHR39342">
    <property type="entry name" value="UPF0283 MEMBRANE PROTEIN YCJF"/>
    <property type="match status" value="1"/>
</dbReference>
<feature type="transmembrane region" description="Helical" evidence="9">
    <location>
        <begin position="54"/>
        <end position="73"/>
    </location>
</feature>
<evidence type="ECO:0000256" key="3">
    <source>
        <dbReference type="ARBA" id="ARBA00022475"/>
    </source>
</evidence>
<dbReference type="RefSeq" id="WP_165099517.1">
    <property type="nucleotide sequence ID" value="NZ_CP049056.1"/>
</dbReference>
<evidence type="ECO:0000313" key="10">
    <source>
        <dbReference type="EMBL" id="QIE56367.1"/>
    </source>
</evidence>
<evidence type="ECO:0000313" key="11">
    <source>
        <dbReference type="Proteomes" id="UP000503336"/>
    </source>
</evidence>
<gene>
    <name evidence="10" type="ORF">G5B40_13385</name>
</gene>
<dbReference type="GO" id="GO:0005886">
    <property type="term" value="C:plasma membrane"/>
    <property type="evidence" value="ECO:0007669"/>
    <property type="project" value="UniProtKB-SubCell"/>
</dbReference>
<protein>
    <submittedName>
        <fullName evidence="10">DUF697 domain-containing protein</fullName>
    </submittedName>
</protein>
<evidence type="ECO:0000256" key="1">
    <source>
        <dbReference type="ARBA" id="ARBA00004429"/>
    </source>
</evidence>
<organism evidence="10 11">
    <name type="scientific">Pikeienuella piscinae</name>
    <dbReference type="NCBI Taxonomy" id="2748098"/>
    <lineage>
        <taxon>Bacteria</taxon>
        <taxon>Pseudomonadati</taxon>
        <taxon>Pseudomonadota</taxon>
        <taxon>Alphaproteobacteria</taxon>
        <taxon>Rhodobacterales</taxon>
        <taxon>Paracoccaceae</taxon>
        <taxon>Pikeienuella</taxon>
    </lineage>
</organism>
<keyword evidence="4" id="KW-0997">Cell inner membrane</keyword>
<dbReference type="Pfam" id="PF05128">
    <property type="entry name" value="DUF697"/>
    <property type="match status" value="1"/>
</dbReference>
<evidence type="ECO:0000256" key="7">
    <source>
        <dbReference type="ARBA" id="ARBA00023136"/>
    </source>
</evidence>
<dbReference type="KEGG" id="hdh:G5B40_13385"/>
<name>A0A7L5C0S0_9RHOB</name>
<evidence type="ECO:0000256" key="8">
    <source>
        <dbReference type="SAM" id="MobiDB-lite"/>
    </source>
</evidence>
<dbReference type="NCBIfam" id="TIGR01620">
    <property type="entry name" value="hyp_HI0043"/>
    <property type="match status" value="1"/>
</dbReference>
<keyword evidence="11" id="KW-1185">Reference proteome</keyword>
<dbReference type="AlphaFoldDB" id="A0A7L5C0S0"/>
<comment type="similarity">
    <text evidence="2">Belongs to the UPF0283 family.</text>
</comment>
<evidence type="ECO:0000256" key="6">
    <source>
        <dbReference type="ARBA" id="ARBA00022989"/>
    </source>
</evidence>
<dbReference type="EMBL" id="CP049056">
    <property type="protein sequence ID" value="QIE56367.1"/>
    <property type="molecule type" value="Genomic_DNA"/>
</dbReference>
<dbReference type="PANTHER" id="PTHR39342:SF1">
    <property type="entry name" value="UPF0283 MEMBRANE PROTEIN YCJF"/>
    <property type="match status" value="1"/>
</dbReference>
<keyword evidence="3" id="KW-1003">Cell membrane</keyword>
<evidence type="ECO:0000256" key="9">
    <source>
        <dbReference type="SAM" id="Phobius"/>
    </source>
</evidence>
<keyword evidence="5 9" id="KW-0812">Transmembrane</keyword>
<keyword evidence="6 9" id="KW-1133">Transmembrane helix</keyword>
<reference evidence="10 11" key="1">
    <citation type="submission" date="2020-02" db="EMBL/GenBank/DDBJ databases">
        <title>complete genome sequence of Rhodobacteraceae bacterium.</title>
        <authorList>
            <person name="Park J."/>
            <person name="Kim Y.-S."/>
            <person name="Kim K.-H."/>
        </authorList>
    </citation>
    <scope>NUCLEOTIDE SEQUENCE [LARGE SCALE GENOMIC DNA]</scope>
    <source>
        <strain evidence="10 11">RR4-56</strain>
    </source>
</reference>
<dbReference type="Proteomes" id="UP000503336">
    <property type="component" value="Chromosome"/>
</dbReference>
<evidence type="ECO:0000256" key="4">
    <source>
        <dbReference type="ARBA" id="ARBA00022519"/>
    </source>
</evidence>